<accession>A0A1H3L3H6</accession>
<evidence type="ECO:0000256" key="6">
    <source>
        <dbReference type="PIRSR" id="PIRSR617867-1"/>
    </source>
</evidence>
<feature type="domain" description="Phosphotyrosine protein phosphatase I" evidence="7">
    <location>
        <begin position="2"/>
        <end position="149"/>
    </location>
</feature>
<gene>
    <name evidence="8" type="ORF">SAMN05421736_102345</name>
</gene>
<comment type="catalytic activity">
    <reaction evidence="5">
        <text>O-phospho-L-tyrosyl-[protein] + H2O = L-tyrosyl-[protein] + phosphate</text>
        <dbReference type="Rhea" id="RHEA:10684"/>
        <dbReference type="Rhea" id="RHEA-COMP:10136"/>
        <dbReference type="Rhea" id="RHEA-COMP:20101"/>
        <dbReference type="ChEBI" id="CHEBI:15377"/>
        <dbReference type="ChEBI" id="CHEBI:43474"/>
        <dbReference type="ChEBI" id="CHEBI:46858"/>
        <dbReference type="ChEBI" id="CHEBI:61978"/>
        <dbReference type="EC" id="3.1.3.48"/>
    </reaction>
</comment>
<dbReference type="FunFam" id="3.40.50.2300:FF:000113">
    <property type="entry name" value="Low molecular weight protein-tyrosine-phosphatase"/>
    <property type="match status" value="1"/>
</dbReference>
<dbReference type="EC" id="3.1.3.48" evidence="2"/>
<evidence type="ECO:0000256" key="5">
    <source>
        <dbReference type="ARBA" id="ARBA00051722"/>
    </source>
</evidence>
<evidence type="ECO:0000256" key="2">
    <source>
        <dbReference type="ARBA" id="ARBA00013064"/>
    </source>
</evidence>
<dbReference type="PANTHER" id="PTHR11717:SF7">
    <property type="entry name" value="LOW MOLECULAR WEIGHT PHOSPHOTYROSINE PROTEIN PHOSPHATASE"/>
    <property type="match status" value="1"/>
</dbReference>
<dbReference type="OrthoDB" id="9784339at2"/>
<comment type="similarity">
    <text evidence="1">Belongs to the low molecular weight phosphotyrosine protein phosphatase family.</text>
</comment>
<evidence type="ECO:0000313" key="9">
    <source>
        <dbReference type="Proteomes" id="UP000198935"/>
    </source>
</evidence>
<dbReference type="GO" id="GO:0004725">
    <property type="term" value="F:protein tyrosine phosphatase activity"/>
    <property type="evidence" value="ECO:0007669"/>
    <property type="project" value="UniProtKB-EC"/>
</dbReference>
<dbReference type="Gene3D" id="3.40.50.2300">
    <property type="match status" value="1"/>
</dbReference>
<dbReference type="InterPro" id="IPR017867">
    <property type="entry name" value="Tyr_phospatase_low_mol_wt"/>
</dbReference>
<evidence type="ECO:0000256" key="4">
    <source>
        <dbReference type="ARBA" id="ARBA00022912"/>
    </source>
</evidence>
<protein>
    <recommendedName>
        <fullName evidence="2">protein-tyrosine-phosphatase</fullName>
        <ecNumber evidence="2">3.1.3.48</ecNumber>
    </recommendedName>
</protein>
<keyword evidence="9" id="KW-1185">Reference proteome</keyword>
<keyword evidence="4" id="KW-0904">Protein phosphatase</keyword>
<feature type="active site" description="Nucleophile" evidence="6">
    <location>
        <position position="8"/>
    </location>
</feature>
<dbReference type="PANTHER" id="PTHR11717">
    <property type="entry name" value="LOW MOLECULAR WEIGHT PROTEIN TYROSINE PHOSPHATASE"/>
    <property type="match status" value="1"/>
</dbReference>
<keyword evidence="3" id="KW-0378">Hydrolase</keyword>
<proteinExistence type="inferred from homology"/>
<dbReference type="PRINTS" id="PR00719">
    <property type="entry name" value="LMWPTPASE"/>
</dbReference>
<evidence type="ECO:0000259" key="7">
    <source>
        <dbReference type="SMART" id="SM00226"/>
    </source>
</evidence>
<evidence type="ECO:0000313" key="8">
    <source>
        <dbReference type="EMBL" id="SDY58910.1"/>
    </source>
</evidence>
<dbReference type="InterPro" id="IPR050438">
    <property type="entry name" value="LMW_PTPase"/>
</dbReference>
<dbReference type="InterPro" id="IPR036196">
    <property type="entry name" value="Ptyr_pPase_sf"/>
</dbReference>
<dbReference type="STRING" id="1503961.SAMN05421736_102345"/>
<sequence length="156" mass="17411">MVKVLFVCLGNICRSPMAEAIFRDKVKKAGLEEKIIIDSAGTGSWHIGNPPHEGTIKILKTNNVDHTGMTARQVKADDLQEYDYLVGMDASNVENLQKLKGAEKAGEIFRLMDFVPASTVTDVPDPYFTGNFVEVFELVDVGCERLLKHIREKEGW</sequence>
<organism evidence="8 9">
    <name type="scientific">Evansella caseinilytica</name>
    <dbReference type="NCBI Taxonomy" id="1503961"/>
    <lineage>
        <taxon>Bacteria</taxon>
        <taxon>Bacillati</taxon>
        <taxon>Bacillota</taxon>
        <taxon>Bacilli</taxon>
        <taxon>Bacillales</taxon>
        <taxon>Bacillaceae</taxon>
        <taxon>Evansella</taxon>
    </lineage>
</organism>
<evidence type="ECO:0000256" key="1">
    <source>
        <dbReference type="ARBA" id="ARBA00011063"/>
    </source>
</evidence>
<dbReference type="AlphaFoldDB" id="A0A1H3L3H6"/>
<dbReference type="InterPro" id="IPR023485">
    <property type="entry name" value="Ptyr_pPase"/>
</dbReference>
<dbReference type="EMBL" id="FNPI01000002">
    <property type="protein sequence ID" value="SDY58910.1"/>
    <property type="molecule type" value="Genomic_DNA"/>
</dbReference>
<dbReference type="SMART" id="SM00226">
    <property type="entry name" value="LMWPc"/>
    <property type="match status" value="1"/>
</dbReference>
<dbReference type="Proteomes" id="UP000198935">
    <property type="component" value="Unassembled WGS sequence"/>
</dbReference>
<dbReference type="SUPFAM" id="SSF52788">
    <property type="entry name" value="Phosphotyrosine protein phosphatases I"/>
    <property type="match status" value="1"/>
</dbReference>
<evidence type="ECO:0000256" key="3">
    <source>
        <dbReference type="ARBA" id="ARBA00022801"/>
    </source>
</evidence>
<feature type="active site" description="Proton donor" evidence="6">
    <location>
        <position position="125"/>
    </location>
</feature>
<dbReference type="Pfam" id="PF01451">
    <property type="entry name" value="LMWPc"/>
    <property type="match status" value="1"/>
</dbReference>
<name>A0A1H3L3H6_9BACI</name>
<feature type="active site" evidence="6">
    <location>
        <position position="14"/>
    </location>
</feature>
<reference evidence="9" key="1">
    <citation type="submission" date="2016-10" db="EMBL/GenBank/DDBJ databases">
        <authorList>
            <person name="Varghese N."/>
            <person name="Submissions S."/>
        </authorList>
    </citation>
    <scope>NUCLEOTIDE SEQUENCE [LARGE SCALE GENOMIC DNA]</scope>
    <source>
        <strain evidence="9">SP</strain>
    </source>
</reference>
<dbReference type="CDD" id="cd16343">
    <property type="entry name" value="LMWPTP"/>
    <property type="match status" value="1"/>
</dbReference>